<evidence type="ECO:0000256" key="1">
    <source>
        <dbReference type="ARBA" id="ARBA00005575"/>
    </source>
</evidence>
<dbReference type="InterPro" id="IPR011009">
    <property type="entry name" value="Kinase-like_dom_sf"/>
</dbReference>
<dbReference type="Pfam" id="PF00069">
    <property type="entry name" value="Pkinase"/>
    <property type="match status" value="1"/>
</dbReference>
<feature type="compositionally biased region" description="Polar residues" evidence="7">
    <location>
        <begin position="599"/>
        <end position="621"/>
    </location>
</feature>
<dbReference type="SMART" id="SM00240">
    <property type="entry name" value="FHA"/>
    <property type="match status" value="1"/>
</dbReference>
<dbReference type="InterPro" id="IPR008984">
    <property type="entry name" value="SMAD_FHA_dom_sf"/>
</dbReference>
<evidence type="ECO:0000256" key="5">
    <source>
        <dbReference type="ARBA" id="ARBA00047899"/>
    </source>
</evidence>
<comment type="catalytic activity">
    <reaction evidence="5">
        <text>L-threonyl-[protein] + ATP = O-phospho-L-threonyl-[protein] + ADP + H(+)</text>
        <dbReference type="Rhea" id="RHEA:46608"/>
        <dbReference type="Rhea" id="RHEA-COMP:11060"/>
        <dbReference type="Rhea" id="RHEA-COMP:11605"/>
        <dbReference type="ChEBI" id="CHEBI:15378"/>
        <dbReference type="ChEBI" id="CHEBI:30013"/>
        <dbReference type="ChEBI" id="CHEBI:30616"/>
        <dbReference type="ChEBI" id="CHEBI:61977"/>
        <dbReference type="ChEBI" id="CHEBI:456216"/>
        <dbReference type="EC" id="2.7.11.1"/>
    </reaction>
</comment>
<dbReference type="Gene3D" id="1.10.510.10">
    <property type="entry name" value="Transferase(Phosphotransferase) domain 1"/>
    <property type="match status" value="1"/>
</dbReference>
<dbReference type="RefSeq" id="XP_033649071.1">
    <property type="nucleotide sequence ID" value="XM_033799412.1"/>
</dbReference>
<comment type="similarity">
    <text evidence="1">Belongs to the protein kinase superfamily. CAMK Ser/Thr protein kinase family. CHEK2 subfamily.</text>
</comment>
<feature type="compositionally biased region" description="Basic and acidic residues" evidence="7">
    <location>
        <begin position="545"/>
        <end position="560"/>
    </location>
</feature>
<feature type="region of interest" description="Disordered" evidence="7">
    <location>
        <begin position="478"/>
        <end position="661"/>
    </location>
</feature>
<dbReference type="SUPFAM" id="SSF56112">
    <property type="entry name" value="Protein kinase-like (PK-like)"/>
    <property type="match status" value="1"/>
</dbReference>
<evidence type="ECO:0000256" key="6">
    <source>
        <dbReference type="ARBA" id="ARBA00048679"/>
    </source>
</evidence>
<dbReference type="EC" id="2.7.11.1" evidence="2"/>
<feature type="compositionally biased region" description="Basic and acidic residues" evidence="7">
    <location>
        <begin position="525"/>
        <end position="536"/>
    </location>
</feature>
<evidence type="ECO:0000256" key="3">
    <source>
        <dbReference type="ARBA" id="ARBA00022527"/>
    </source>
</evidence>
<dbReference type="EMBL" id="ML986539">
    <property type="protein sequence ID" value="KAF2271532.1"/>
    <property type="molecule type" value="Genomic_DNA"/>
</dbReference>
<comment type="catalytic activity">
    <reaction evidence="6">
        <text>L-seryl-[protein] + ATP = O-phospho-L-seryl-[protein] + ADP + H(+)</text>
        <dbReference type="Rhea" id="RHEA:17989"/>
        <dbReference type="Rhea" id="RHEA-COMP:9863"/>
        <dbReference type="Rhea" id="RHEA-COMP:11604"/>
        <dbReference type="ChEBI" id="CHEBI:15378"/>
        <dbReference type="ChEBI" id="CHEBI:29999"/>
        <dbReference type="ChEBI" id="CHEBI:30616"/>
        <dbReference type="ChEBI" id="CHEBI:83421"/>
        <dbReference type="ChEBI" id="CHEBI:456216"/>
        <dbReference type="EC" id="2.7.11.1"/>
    </reaction>
</comment>
<dbReference type="GO" id="GO:0005524">
    <property type="term" value="F:ATP binding"/>
    <property type="evidence" value="ECO:0007669"/>
    <property type="project" value="InterPro"/>
</dbReference>
<feature type="domain" description="Protein kinase" evidence="9">
    <location>
        <begin position="235"/>
        <end position="483"/>
    </location>
</feature>
<feature type="compositionally biased region" description="Basic and acidic residues" evidence="7">
    <location>
        <begin position="42"/>
        <end position="52"/>
    </location>
</feature>
<dbReference type="SMART" id="SM00220">
    <property type="entry name" value="S_TKc"/>
    <property type="match status" value="1"/>
</dbReference>
<feature type="compositionally biased region" description="Polar residues" evidence="7">
    <location>
        <begin position="651"/>
        <end position="661"/>
    </location>
</feature>
<feature type="region of interest" description="Disordered" evidence="7">
    <location>
        <begin position="23"/>
        <end position="68"/>
    </location>
</feature>
<dbReference type="GeneID" id="54552587"/>
<evidence type="ECO:0000256" key="4">
    <source>
        <dbReference type="ARBA" id="ARBA00022777"/>
    </source>
</evidence>
<dbReference type="OrthoDB" id="10252171at2759"/>
<protein>
    <recommendedName>
        <fullName evidence="2">non-specific serine/threonine protein kinase</fullName>
        <ecNumber evidence="2">2.7.11.1</ecNumber>
    </recommendedName>
</protein>
<evidence type="ECO:0000256" key="7">
    <source>
        <dbReference type="SAM" id="MobiDB-lite"/>
    </source>
</evidence>
<dbReference type="PROSITE" id="PS00108">
    <property type="entry name" value="PROTEIN_KINASE_ST"/>
    <property type="match status" value="1"/>
</dbReference>
<dbReference type="CDD" id="cd00060">
    <property type="entry name" value="FHA"/>
    <property type="match status" value="1"/>
</dbReference>
<evidence type="ECO:0000313" key="10">
    <source>
        <dbReference type="EMBL" id="KAF2271532.1"/>
    </source>
</evidence>
<keyword evidence="11" id="KW-1185">Reference proteome</keyword>
<sequence length="661" mass="73044">MEDLIACLYPFDDDWENAQKVIENPANSPEDCHRYVGGTRPPSDEPQGRQSRETTAPPDDGTKQPQDRDARLELRFSHKLKGGLGIVFGTNQSSCDIVLPSLGNKGQSQVSNRHCYITFDAQRRPVVQDCSRHGTIVTYNCNARERRRNFKWIIGGEGFPDEIKTVVIEIHPKLKFQIVVPKDHGDSGLFSDNVDQFLKEIANNDQLPLGALGIRSTIPTAAPSGSDTPSQRPIFLEREKLGEGSFGVVSRVWNVSTGLEYASKKCHNPDGVDWRREADVIKNTSHPHIVKLHFALDGPPPRLVLEYLPLGNLEEQHRRQPISEPDVHTLLRQCSSALSYLHSQEPPIVHRDIKPENILVSSRSPFSIKLSDFGLAKAGSFLETRCGTRFYAAPEIAAFWHSPCIGSPRYTSAVDIWSLGVVVLQYGYGLPGRVPRPSYYEQVVEKLRVSKSDSLLDILSGMLVIDPKRRYSAKTCLERAGKLEGSQTPRPMNPESQRREGEQSQVSAPDPTASRQDEQDFGDSETQRYKDPRDSQRSSSPDSNGDIREQVSLDPVRDSGLEGYSSSIISGHSGGPTIRGKRKSSTATSPPSAKRTKRTVTQSSSARLQHGQLSSTQISQHDQSDAGHGGQNNRLGRDASSPVANAPGSLNDRQGTTKLRP</sequence>
<accession>A0A6A6J568</accession>
<proteinExistence type="inferred from homology"/>
<dbReference type="PROSITE" id="PS50011">
    <property type="entry name" value="PROTEIN_KINASE_DOM"/>
    <property type="match status" value="1"/>
</dbReference>
<dbReference type="SUPFAM" id="SSF49879">
    <property type="entry name" value="SMAD/FHA domain"/>
    <property type="match status" value="1"/>
</dbReference>
<feature type="domain" description="FHA" evidence="8">
    <location>
        <begin position="86"/>
        <end position="138"/>
    </location>
</feature>
<name>A0A6A6J568_WESOR</name>
<evidence type="ECO:0000259" key="8">
    <source>
        <dbReference type="PROSITE" id="PS50006"/>
    </source>
</evidence>
<gene>
    <name evidence="10" type="ORF">EI97DRAFT_437782</name>
</gene>
<dbReference type="AlphaFoldDB" id="A0A6A6J568"/>
<keyword evidence="4 10" id="KW-0418">Kinase</keyword>
<dbReference type="Pfam" id="PF00498">
    <property type="entry name" value="FHA"/>
    <property type="match status" value="1"/>
</dbReference>
<dbReference type="InterPro" id="IPR000719">
    <property type="entry name" value="Prot_kinase_dom"/>
</dbReference>
<dbReference type="GO" id="GO:0044773">
    <property type="term" value="P:mitotic DNA damage checkpoint signaling"/>
    <property type="evidence" value="ECO:0007669"/>
    <property type="project" value="TreeGrafter"/>
</dbReference>
<dbReference type="PANTHER" id="PTHR44167:SF24">
    <property type="entry name" value="SERINE_THREONINE-PROTEIN KINASE CHK2"/>
    <property type="match status" value="1"/>
</dbReference>
<dbReference type="GO" id="GO:0004674">
    <property type="term" value="F:protein serine/threonine kinase activity"/>
    <property type="evidence" value="ECO:0007669"/>
    <property type="project" value="UniProtKB-KW"/>
</dbReference>
<keyword evidence="3" id="KW-0723">Serine/threonine-protein kinase</keyword>
<reference evidence="10" key="1">
    <citation type="journal article" date="2020" name="Stud. Mycol.">
        <title>101 Dothideomycetes genomes: a test case for predicting lifestyles and emergence of pathogens.</title>
        <authorList>
            <person name="Haridas S."/>
            <person name="Albert R."/>
            <person name="Binder M."/>
            <person name="Bloem J."/>
            <person name="Labutti K."/>
            <person name="Salamov A."/>
            <person name="Andreopoulos B."/>
            <person name="Baker S."/>
            <person name="Barry K."/>
            <person name="Bills G."/>
            <person name="Bluhm B."/>
            <person name="Cannon C."/>
            <person name="Castanera R."/>
            <person name="Culley D."/>
            <person name="Daum C."/>
            <person name="Ezra D."/>
            <person name="Gonzalez J."/>
            <person name="Henrissat B."/>
            <person name="Kuo A."/>
            <person name="Liang C."/>
            <person name="Lipzen A."/>
            <person name="Lutzoni F."/>
            <person name="Magnuson J."/>
            <person name="Mondo S."/>
            <person name="Nolan M."/>
            <person name="Ohm R."/>
            <person name="Pangilinan J."/>
            <person name="Park H.-J."/>
            <person name="Ramirez L."/>
            <person name="Alfaro M."/>
            <person name="Sun H."/>
            <person name="Tritt A."/>
            <person name="Yoshinaga Y."/>
            <person name="Zwiers L.-H."/>
            <person name="Turgeon B."/>
            <person name="Goodwin S."/>
            <person name="Spatafora J."/>
            <person name="Crous P."/>
            <person name="Grigoriev I."/>
        </authorList>
    </citation>
    <scope>NUCLEOTIDE SEQUENCE</scope>
    <source>
        <strain evidence="10">CBS 379.55</strain>
    </source>
</reference>
<evidence type="ECO:0000259" key="9">
    <source>
        <dbReference type="PROSITE" id="PS50011"/>
    </source>
</evidence>
<organism evidence="10 11">
    <name type="scientific">Westerdykella ornata</name>
    <dbReference type="NCBI Taxonomy" id="318751"/>
    <lineage>
        <taxon>Eukaryota</taxon>
        <taxon>Fungi</taxon>
        <taxon>Dikarya</taxon>
        <taxon>Ascomycota</taxon>
        <taxon>Pezizomycotina</taxon>
        <taxon>Dothideomycetes</taxon>
        <taxon>Pleosporomycetidae</taxon>
        <taxon>Pleosporales</taxon>
        <taxon>Sporormiaceae</taxon>
        <taxon>Westerdykella</taxon>
    </lineage>
</organism>
<dbReference type="PROSITE" id="PS50006">
    <property type="entry name" value="FHA_DOMAIN"/>
    <property type="match status" value="1"/>
</dbReference>
<evidence type="ECO:0000313" key="11">
    <source>
        <dbReference type="Proteomes" id="UP000800097"/>
    </source>
</evidence>
<dbReference type="Gene3D" id="2.60.200.20">
    <property type="match status" value="1"/>
</dbReference>
<dbReference type="GO" id="GO:0005737">
    <property type="term" value="C:cytoplasm"/>
    <property type="evidence" value="ECO:0007669"/>
    <property type="project" value="TreeGrafter"/>
</dbReference>
<dbReference type="InterPro" id="IPR000253">
    <property type="entry name" value="FHA_dom"/>
</dbReference>
<dbReference type="GO" id="GO:0005634">
    <property type="term" value="C:nucleus"/>
    <property type="evidence" value="ECO:0007669"/>
    <property type="project" value="TreeGrafter"/>
</dbReference>
<evidence type="ECO:0000256" key="2">
    <source>
        <dbReference type="ARBA" id="ARBA00012513"/>
    </source>
</evidence>
<dbReference type="InterPro" id="IPR008271">
    <property type="entry name" value="Ser/Thr_kinase_AS"/>
</dbReference>
<keyword evidence="4 10" id="KW-0808">Transferase</keyword>
<dbReference type="PANTHER" id="PTHR44167">
    <property type="entry name" value="OVARIAN-SPECIFIC SERINE/THREONINE-PROTEIN KINASE LOK-RELATED"/>
    <property type="match status" value="1"/>
</dbReference>
<dbReference type="Proteomes" id="UP000800097">
    <property type="component" value="Unassembled WGS sequence"/>
</dbReference>